<keyword evidence="5" id="KW-0443">Lipid metabolism</keyword>
<evidence type="ECO:0000256" key="9">
    <source>
        <dbReference type="SAM" id="Phobius"/>
    </source>
</evidence>
<feature type="transmembrane region" description="Helical" evidence="9">
    <location>
        <begin position="145"/>
        <end position="164"/>
    </location>
</feature>
<dbReference type="Pfam" id="PF01066">
    <property type="entry name" value="CDP-OH_P_transf"/>
    <property type="match status" value="1"/>
</dbReference>
<comment type="similarity">
    <text evidence="8">Belongs to the CDP-alcohol phosphatidyltransferase class-I family.</text>
</comment>
<evidence type="ECO:0000313" key="11">
    <source>
        <dbReference type="RefSeq" id="XP_014673526.1"/>
    </source>
</evidence>
<reference evidence="11" key="1">
    <citation type="submission" date="2025-08" db="UniProtKB">
        <authorList>
            <consortium name="RefSeq"/>
        </authorList>
    </citation>
    <scope>IDENTIFICATION</scope>
</reference>
<dbReference type="InterPro" id="IPR048254">
    <property type="entry name" value="CDP_ALCOHOL_P_TRANSF_CS"/>
</dbReference>
<feature type="transmembrane region" description="Helical" evidence="9">
    <location>
        <begin position="47"/>
        <end position="64"/>
    </location>
</feature>
<organism evidence="10 11">
    <name type="scientific">Priapulus caudatus</name>
    <name type="common">Priapulid worm</name>
    <dbReference type="NCBI Taxonomy" id="37621"/>
    <lineage>
        <taxon>Eukaryota</taxon>
        <taxon>Metazoa</taxon>
        <taxon>Ecdysozoa</taxon>
        <taxon>Scalidophora</taxon>
        <taxon>Priapulida</taxon>
        <taxon>Priapulimorpha</taxon>
        <taxon>Priapulimorphida</taxon>
        <taxon>Priapulidae</taxon>
        <taxon>Priapulus</taxon>
    </lineage>
</organism>
<comment type="subcellular location">
    <subcellularLocation>
        <location evidence="1">Membrane</location>
        <topology evidence="1">Multi-pass membrane protein</topology>
    </subcellularLocation>
</comment>
<evidence type="ECO:0000256" key="7">
    <source>
        <dbReference type="ARBA" id="ARBA00023264"/>
    </source>
</evidence>
<keyword evidence="4 9" id="KW-1133">Transmembrane helix</keyword>
<evidence type="ECO:0000256" key="3">
    <source>
        <dbReference type="ARBA" id="ARBA00022692"/>
    </source>
</evidence>
<dbReference type="Proteomes" id="UP000695022">
    <property type="component" value="Unplaced"/>
</dbReference>
<sequence length="212" mass="24102">MTVHSSRYSFTDRKQRREMYSCFFGYSYTGYLRILLLFFAWRYVHNYPVAFIAIYSLQVILDWADGWAARKFNQATTFGAWFDVVIDNVGRGLLWCHIHKMGYLVSALEWLTFVCTHQAGRNWRQSMTKAPWLVRKTMADGFKTPLGILVIAGLHALPICVYAVTTGVLPQASFDAGITLVLATILVVGRTLCAVVELWCIGAHAHLLLKED</sequence>
<dbReference type="InterPro" id="IPR000462">
    <property type="entry name" value="CDP-OH_P_trans"/>
</dbReference>
<feature type="transmembrane region" description="Helical" evidence="9">
    <location>
        <begin position="20"/>
        <end position="41"/>
    </location>
</feature>
<proteinExistence type="inferred from homology"/>
<dbReference type="Gene3D" id="1.20.120.1760">
    <property type="match status" value="1"/>
</dbReference>
<dbReference type="PROSITE" id="PS00379">
    <property type="entry name" value="CDP_ALCOHOL_P_TRANSF"/>
    <property type="match status" value="1"/>
</dbReference>
<protein>
    <submittedName>
        <fullName evidence="11">CDP-diacylglycerol--inositol 3-phosphatidyltransferase 1-like</fullName>
    </submittedName>
</protein>
<evidence type="ECO:0000256" key="1">
    <source>
        <dbReference type="ARBA" id="ARBA00004141"/>
    </source>
</evidence>
<dbReference type="GeneID" id="106813812"/>
<evidence type="ECO:0000256" key="8">
    <source>
        <dbReference type="RuleBase" id="RU003750"/>
    </source>
</evidence>
<dbReference type="PANTHER" id="PTHR15362:SF13">
    <property type="entry name" value="SI:CH1073-145M9.1"/>
    <property type="match status" value="1"/>
</dbReference>
<keyword evidence="10" id="KW-1185">Reference proteome</keyword>
<evidence type="ECO:0000256" key="2">
    <source>
        <dbReference type="ARBA" id="ARBA00022679"/>
    </source>
</evidence>
<feature type="transmembrane region" description="Helical" evidence="9">
    <location>
        <begin position="176"/>
        <end position="200"/>
    </location>
</feature>
<gene>
    <name evidence="11" type="primary">LOC106813812</name>
</gene>
<evidence type="ECO:0000256" key="4">
    <source>
        <dbReference type="ARBA" id="ARBA00022989"/>
    </source>
</evidence>
<evidence type="ECO:0000256" key="6">
    <source>
        <dbReference type="ARBA" id="ARBA00023136"/>
    </source>
</evidence>
<dbReference type="InterPro" id="IPR043130">
    <property type="entry name" value="CDP-OH_PTrfase_TM_dom"/>
</dbReference>
<evidence type="ECO:0000256" key="5">
    <source>
        <dbReference type="ARBA" id="ARBA00023098"/>
    </source>
</evidence>
<dbReference type="PANTHER" id="PTHR15362">
    <property type="entry name" value="PHOSPHATIDYLINOSITOL SYNTHASE"/>
    <property type="match status" value="1"/>
</dbReference>
<name>A0ABM1EMV5_PRICU</name>
<keyword evidence="6 9" id="KW-0472">Membrane</keyword>
<keyword evidence="2 8" id="KW-0808">Transferase</keyword>
<evidence type="ECO:0000313" key="10">
    <source>
        <dbReference type="Proteomes" id="UP000695022"/>
    </source>
</evidence>
<dbReference type="RefSeq" id="XP_014673526.1">
    <property type="nucleotide sequence ID" value="XM_014818040.1"/>
</dbReference>
<keyword evidence="3 9" id="KW-0812">Transmembrane</keyword>
<accession>A0ABM1EMV5</accession>
<keyword evidence="7" id="KW-1208">Phospholipid metabolism</keyword>